<dbReference type="EMBL" id="GBRH01230278">
    <property type="protein sequence ID" value="JAD67617.1"/>
    <property type="molecule type" value="Transcribed_RNA"/>
</dbReference>
<sequence>MCHHQAMHEFGRTTPWSQPSRSAILYIRYEMHIAHARVEFKKDAIHHNERMSTKTT</sequence>
<evidence type="ECO:0000313" key="1">
    <source>
        <dbReference type="EMBL" id="JAD67617.1"/>
    </source>
</evidence>
<dbReference type="AlphaFoldDB" id="A0A0A9C803"/>
<organism evidence="1">
    <name type="scientific">Arundo donax</name>
    <name type="common">Giant reed</name>
    <name type="synonym">Donax arundinaceus</name>
    <dbReference type="NCBI Taxonomy" id="35708"/>
    <lineage>
        <taxon>Eukaryota</taxon>
        <taxon>Viridiplantae</taxon>
        <taxon>Streptophyta</taxon>
        <taxon>Embryophyta</taxon>
        <taxon>Tracheophyta</taxon>
        <taxon>Spermatophyta</taxon>
        <taxon>Magnoliopsida</taxon>
        <taxon>Liliopsida</taxon>
        <taxon>Poales</taxon>
        <taxon>Poaceae</taxon>
        <taxon>PACMAD clade</taxon>
        <taxon>Arundinoideae</taxon>
        <taxon>Arundineae</taxon>
        <taxon>Arundo</taxon>
    </lineage>
</organism>
<reference evidence="1" key="1">
    <citation type="submission" date="2014-09" db="EMBL/GenBank/DDBJ databases">
        <authorList>
            <person name="Magalhaes I.L.F."/>
            <person name="Oliveira U."/>
            <person name="Santos F.R."/>
            <person name="Vidigal T.H.D.A."/>
            <person name="Brescovit A.D."/>
            <person name="Santos A.J."/>
        </authorList>
    </citation>
    <scope>NUCLEOTIDE SEQUENCE</scope>
    <source>
        <tissue evidence="1">Shoot tissue taken approximately 20 cm above the soil surface</tissue>
    </source>
</reference>
<accession>A0A0A9C803</accession>
<protein>
    <submittedName>
        <fullName evidence="1">Uncharacterized protein</fullName>
    </submittedName>
</protein>
<reference evidence="1" key="2">
    <citation type="journal article" date="2015" name="Data Brief">
        <title>Shoot transcriptome of the giant reed, Arundo donax.</title>
        <authorList>
            <person name="Barrero R.A."/>
            <person name="Guerrero F.D."/>
            <person name="Moolhuijzen P."/>
            <person name="Goolsby J.A."/>
            <person name="Tidwell J."/>
            <person name="Bellgard S.E."/>
            <person name="Bellgard M.I."/>
        </authorList>
    </citation>
    <scope>NUCLEOTIDE SEQUENCE</scope>
    <source>
        <tissue evidence="1">Shoot tissue taken approximately 20 cm above the soil surface</tissue>
    </source>
</reference>
<name>A0A0A9C803_ARUDO</name>
<proteinExistence type="predicted"/>